<dbReference type="CDD" id="cd11524">
    <property type="entry name" value="SYLF"/>
    <property type="match status" value="1"/>
</dbReference>
<dbReference type="InterPro" id="IPR007461">
    <property type="entry name" value="Ysc84_actin-binding"/>
</dbReference>
<accession>A0A1D2AGG6</accession>
<protein>
    <recommendedName>
        <fullName evidence="1">Ysc84 actin-binding domain-containing protein</fullName>
    </recommendedName>
</protein>
<gene>
    <name evidence="2" type="ORF">g.8748</name>
</gene>
<proteinExistence type="predicted"/>
<name>A0A1D2AGG6_AUXPR</name>
<dbReference type="PANTHER" id="PTHR15629">
    <property type="entry name" value="SH3YL1 PROTEIN"/>
    <property type="match status" value="1"/>
</dbReference>
<evidence type="ECO:0000313" key="2">
    <source>
        <dbReference type="EMBL" id="JAT78306.1"/>
    </source>
</evidence>
<sequence length="243" mass="25819">MPNTEQELRVMSEQAVDLLDKLIMQKELPRGTEALPRGKVVKAKGLLFMLSKKVGIAASIQHGHGFLIAKLPGVGGEDSWSAPVFVKIRSGGVGITLGVSEIKSISVVKSEAALKGLLEFQIGISADIRTALGTSDAAERPGTTFGSPAAMRDIVSYSIAQGHMVDLSLRGGCLSLDEDAARAAYGPGVDQAKALTGDLELPAPLKSLYAALDKVHADYKVELVEHAEDKRLFSGEDPKLRLF</sequence>
<evidence type="ECO:0000259" key="1">
    <source>
        <dbReference type="Pfam" id="PF04366"/>
    </source>
</evidence>
<dbReference type="InterPro" id="IPR051702">
    <property type="entry name" value="SH3_domain_YSC84-like"/>
</dbReference>
<reference evidence="2" key="1">
    <citation type="submission" date="2015-08" db="EMBL/GenBank/DDBJ databases">
        <authorList>
            <person name="Babu N.S."/>
            <person name="Beckwith C.J."/>
            <person name="Beseler K.G."/>
            <person name="Brison A."/>
            <person name="Carone J.V."/>
            <person name="Caskin T.P."/>
            <person name="Diamond M."/>
            <person name="Durham M.E."/>
            <person name="Foxe J.M."/>
            <person name="Go M."/>
            <person name="Henderson B.A."/>
            <person name="Jones I.B."/>
            <person name="McGettigan J.A."/>
            <person name="Micheletti S.J."/>
            <person name="Nasrallah M.E."/>
            <person name="Ortiz D."/>
            <person name="Piller C.R."/>
            <person name="Privatt S.R."/>
            <person name="Schneider S.L."/>
            <person name="Sharp S."/>
            <person name="Smith T.C."/>
            <person name="Stanton J.D."/>
            <person name="Ullery H.E."/>
            <person name="Wilson R.J."/>
            <person name="Serrano M.G."/>
            <person name="Buck G."/>
            <person name="Lee V."/>
            <person name="Wang Y."/>
            <person name="Carvalho R."/>
            <person name="Voegtly L."/>
            <person name="Shi R."/>
            <person name="Duckworth R."/>
            <person name="Johnson A."/>
            <person name="Loviza R."/>
            <person name="Walstead R."/>
            <person name="Shah Z."/>
            <person name="Kiflezghi M."/>
            <person name="Wade K."/>
            <person name="Ball S.L."/>
            <person name="Bradley K.W."/>
            <person name="Asai D.J."/>
            <person name="Bowman C.A."/>
            <person name="Russell D.A."/>
            <person name="Pope W.H."/>
            <person name="Jacobs-Sera D."/>
            <person name="Hendrix R.W."/>
            <person name="Hatfull G.F."/>
        </authorList>
    </citation>
    <scope>NUCLEOTIDE SEQUENCE</scope>
</reference>
<dbReference type="Pfam" id="PF04366">
    <property type="entry name" value="Ysc84"/>
    <property type="match status" value="1"/>
</dbReference>
<organism evidence="2">
    <name type="scientific">Auxenochlorella protothecoides</name>
    <name type="common">Green microalga</name>
    <name type="synonym">Chlorella protothecoides</name>
    <dbReference type="NCBI Taxonomy" id="3075"/>
    <lineage>
        <taxon>Eukaryota</taxon>
        <taxon>Viridiplantae</taxon>
        <taxon>Chlorophyta</taxon>
        <taxon>core chlorophytes</taxon>
        <taxon>Trebouxiophyceae</taxon>
        <taxon>Chlorellales</taxon>
        <taxon>Chlorellaceae</taxon>
        <taxon>Auxenochlorella</taxon>
    </lineage>
</organism>
<dbReference type="PANTHER" id="PTHR15629:SF2">
    <property type="entry name" value="SH3 DOMAIN-CONTAINING YSC84-LIKE PROTEIN 1"/>
    <property type="match status" value="1"/>
</dbReference>
<dbReference type="AlphaFoldDB" id="A0A1D2AGG6"/>
<dbReference type="GO" id="GO:0035091">
    <property type="term" value="F:phosphatidylinositol binding"/>
    <property type="evidence" value="ECO:0007669"/>
    <property type="project" value="TreeGrafter"/>
</dbReference>
<dbReference type="EMBL" id="GDKF01000316">
    <property type="protein sequence ID" value="JAT78306.1"/>
    <property type="molecule type" value="Transcribed_RNA"/>
</dbReference>
<feature type="domain" description="Ysc84 actin-binding" evidence="1">
    <location>
        <begin position="90"/>
        <end position="214"/>
    </location>
</feature>